<dbReference type="AlphaFoldDB" id="A0A557SY06"/>
<comment type="caution">
    <text evidence="1">The sequence shown here is derived from an EMBL/GenBank/DDBJ whole genome shotgun (WGS) entry which is preliminary data.</text>
</comment>
<proteinExistence type="predicted"/>
<dbReference type="EMBL" id="VOAH01000003">
    <property type="protein sequence ID" value="TVP41494.1"/>
    <property type="molecule type" value="Genomic_DNA"/>
</dbReference>
<dbReference type="Proteomes" id="UP000315289">
    <property type="component" value="Unassembled WGS sequence"/>
</dbReference>
<protein>
    <submittedName>
        <fullName evidence="1">Uncharacterized protein</fullName>
    </submittedName>
</protein>
<sequence>MAHKSFNCIWINLDLNFSNTKYWIFKHLGHNNVKLLQGGNTGGYMRIGIIVGTFIMDNLGQKEKNYKNWTCISIRLVHSL</sequence>
<gene>
    <name evidence="1" type="ORF">NARC_30209</name>
</gene>
<reference evidence="1 2" key="1">
    <citation type="journal article" date="2019" name="Front. Microbiol.">
        <title>Ammonia Oxidation by the Arctic Terrestrial Thaumarchaeote Candidatus Nitrosocosmicus arcticus Is Stimulated by Increasing Temperatures.</title>
        <authorList>
            <person name="Alves R.J.E."/>
            <person name="Kerou M."/>
            <person name="Zappe A."/>
            <person name="Bittner R."/>
            <person name="Abby S.S."/>
            <person name="Schmidt H.A."/>
            <person name="Pfeifer K."/>
            <person name="Schleper C."/>
        </authorList>
    </citation>
    <scope>NUCLEOTIDE SEQUENCE [LARGE SCALE GENOMIC DNA]</scope>
    <source>
        <strain evidence="1 2">Kfb</strain>
    </source>
</reference>
<accession>A0A557SY06</accession>
<name>A0A557SY06_9ARCH</name>
<keyword evidence="2" id="KW-1185">Reference proteome</keyword>
<evidence type="ECO:0000313" key="1">
    <source>
        <dbReference type="EMBL" id="TVP41494.1"/>
    </source>
</evidence>
<evidence type="ECO:0000313" key="2">
    <source>
        <dbReference type="Proteomes" id="UP000315289"/>
    </source>
</evidence>
<organism evidence="1 2">
    <name type="scientific">Candidatus Nitrosocosmicus arcticus</name>
    <dbReference type="NCBI Taxonomy" id="2035267"/>
    <lineage>
        <taxon>Archaea</taxon>
        <taxon>Nitrososphaerota</taxon>
        <taxon>Nitrososphaeria</taxon>
        <taxon>Nitrososphaerales</taxon>
        <taxon>Nitrososphaeraceae</taxon>
        <taxon>Candidatus Nitrosocosmicus</taxon>
    </lineage>
</organism>